<dbReference type="InterPro" id="IPR052965">
    <property type="entry name" value="Pigment-catalase-like"/>
</dbReference>
<gene>
    <name evidence="2" type="primary">LOC18613526</name>
</gene>
<reference evidence="1" key="1">
    <citation type="journal article" date="1997" name="Nucleic Acids Res.">
        <title>tRNAscan-SE: a program for improved detection of transfer RNA genes in genomic sequence.</title>
        <authorList>
            <person name="Lowe T.M."/>
            <person name="Eddy S.R."/>
        </authorList>
    </citation>
    <scope>NUCLEOTIDE SEQUENCE [LARGE SCALE GENOMIC DNA]</scope>
    <source>
        <strain evidence="1">r\B97-61/B2</strain>
    </source>
</reference>
<sequence length="152" mass="16685">MEVRTEVRYACKAKGSFSWYIDLRVLGASLLAIESARYGVLRTQLYLRVNATVPPYRFTVANLTERIAQLTNRLGMCGQKDEGLVVPLALGAENRTTSNIIAANVNSLLLPRTILEVFRIFFGTGNASMTGGFFPNGMNGAIAENIIRRGLV</sequence>
<dbReference type="PANTHER" id="PTHR31694">
    <property type="entry name" value="DESICCATION-LIKE PROTEIN"/>
    <property type="match status" value="1"/>
</dbReference>
<organism evidence="1 2">
    <name type="scientific">Theobroma cacao</name>
    <name type="common">Cacao</name>
    <name type="synonym">Cocoa</name>
    <dbReference type="NCBI Taxonomy" id="3641"/>
    <lineage>
        <taxon>Eukaryota</taxon>
        <taxon>Viridiplantae</taxon>
        <taxon>Streptophyta</taxon>
        <taxon>Embryophyta</taxon>
        <taxon>Tracheophyta</taxon>
        <taxon>Spermatophyta</taxon>
        <taxon>Magnoliopsida</taxon>
        <taxon>eudicotyledons</taxon>
        <taxon>Gunneridae</taxon>
        <taxon>Pentapetalae</taxon>
        <taxon>rosids</taxon>
        <taxon>malvids</taxon>
        <taxon>Malvales</taxon>
        <taxon>Malvaceae</taxon>
        <taxon>Byttnerioideae</taxon>
        <taxon>Theobroma</taxon>
    </lineage>
</organism>
<protein>
    <submittedName>
        <fullName evidence="2">Desiccation-related protein PCC13-62</fullName>
    </submittedName>
</protein>
<dbReference type="GeneID" id="18613526"/>
<proteinExistence type="predicted"/>
<dbReference type="KEGG" id="tcc:18613526"/>
<dbReference type="PANTHER" id="PTHR31694:SF17">
    <property type="entry name" value="DESICCATION-RELATED PROTEIN PCC13-62-LIKE"/>
    <property type="match status" value="1"/>
</dbReference>
<reference evidence="2" key="2">
    <citation type="submission" date="2025-08" db="UniProtKB">
        <authorList>
            <consortium name="RefSeq"/>
        </authorList>
    </citation>
    <scope>IDENTIFICATION</scope>
</reference>
<dbReference type="RefSeq" id="XP_017973612.1">
    <property type="nucleotide sequence ID" value="XM_018118123.1"/>
</dbReference>
<evidence type="ECO:0000313" key="2">
    <source>
        <dbReference type="RefSeq" id="XP_017973612.1"/>
    </source>
</evidence>
<evidence type="ECO:0000313" key="1">
    <source>
        <dbReference type="Proteomes" id="UP000694886"/>
    </source>
</evidence>
<dbReference type="Proteomes" id="UP000694886">
    <property type="component" value="Chromosome 1"/>
</dbReference>
<accession>A0AB32W2G1</accession>
<dbReference type="AlphaFoldDB" id="A0AB32W2G1"/>
<name>A0AB32W2G1_THECC</name>
<dbReference type="Gramene" id="Tc01v2_t024730.1">
    <property type="protein sequence ID" value="Tc01v2_p024730.1"/>
    <property type="gene ID" value="Tc01v2_g024730"/>
</dbReference>